<accession>A0A811UCX1</accession>
<evidence type="ECO:0000256" key="1">
    <source>
        <dbReference type="SAM" id="MobiDB-lite"/>
    </source>
</evidence>
<feature type="compositionally biased region" description="Polar residues" evidence="1">
    <location>
        <begin position="224"/>
        <end position="235"/>
    </location>
</feature>
<reference evidence="2" key="1">
    <citation type="submission" date="2020-11" db="EMBL/GenBank/DDBJ databases">
        <authorList>
            <person name="Whitehead M."/>
        </authorList>
    </citation>
    <scope>NUCLEOTIDE SEQUENCE</scope>
    <source>
        <strain evidence="2">EGII</strain>
    </source>
</reference>
<keyword evidence="3" id="KW-1185">Reference proteome</keyword>
<feature type="compositionally biased region" description="Basic and acidic residues" evidence="1">
    <location>
        <begin position="873"/>
        <end position="892"/>
    </location>
</feature>
<organism evidence="2 3">
    <name type="scientific">Ceratitis capitata</name>
    <name type="common">Mediterranean fruit fly</name>
    <name type="synonym">Tephritis capitata</name>
    <dbReference type="NCBI Taxonomy" id="7213"/>
    <lineage>
        <taxon>Eukaryota</taxon>
        <taxon>Metazoa</taxon>
        <taxon>Ecdysozoa</taxon>
        <taxon>Arthropoda</taxon>
        <taxon>Hexapoda</taxon>
        <taxon>Insecta</taxon>
        <taxon>Pterygota</taxon>
        <taxon>Neoptera</taxon>
        <taxon>Endopterygota</taxon>
        <taxon>Diptera</taxon>
        <taxon>Brachycera</taxon>
        <taxon>Muscomorpha</taxon>
        <taxon>Tephritoidea</taxon>
        <taxon>Tephritidae</taxon>
        <taxon>Ceratitis</taxon>
        <taxon>Ceratitis</taxon>
    </lineage>
</organism>
<dbReference type="EMBL" id="CAJHJT010000001">
    <property type="protein sequence ID" value="CAD6996168.1"/>
    <property type="molecule type" value="Genomic_DNA"/>
</dbReference>
<feature type="region of interest" description="Disordered" evidence="1">
    <location>
        <begin position="76"/>
        <end position="122"/>
    </location>
</feature>
<evidence type="ECO:0000313" key="3">
    <source>
        <dbReference type="Proteomes" id="UP000606786"/>
    </source>
</evidence>
<feature type="compositionally biased region" description="Low complexity" evidence="1">
    <location>
        <begin position="1617"/>
        <end position="1626"/>
    </location>
</feature>
<feature type="compositionally biased region" description="Polar residues" evidence="1">
    <location>
        <begin position="1602"/>
        <end position="1612"/>
    </location>
</feature>
<feature type="non-terminal residue" evidence="2">
    <location>
        <position position="1"/>
    </location>
</feature>
<gene>
    <name evidence="2" type="ORF">CCAP1982_LOCUS4860</name>
</gene>
<proteinExistence type="predicted"/>
<feature type="compositionally biased region" description="Polar residues" evidence="1">
    <location>
        <begin position="112"/>
        <end position="122"/>
    </location>
</feature>
<comment type="caution">
    <text evidence="2">The sequence shown here is derived from an EMBL/GenBank/DDBJ whole genome shotgun (WGS) entry which is preliminary data.</text>
</comment>
<feature type="compositionally biased region" description="Low complexity" evidence="1">
    <location>
        <begin position="246"/>
        <end position="265"/>
    </location>
</feature>
<protein>
    <submittedName>
        <fullName evidence="2">(Mediterranean fruit fly) hypothetical protein</fullName>
    </submittedName>
</protein>
<feature type="region of interest" description="Disordered" evidence="1">
    <location>
        <begin position="1602"/>
        <end position="1626"/>
    </location>
</feature>
<sequence>QAINNNKENINNNINHTSININNNNLNDGSNTNTTTTTTTTINTITTTTTATADTSTTTTTTIPKNMTNHLASVSVSNNSDLHNNSNNTTTKNTTNKNNNNNSNTPLKDVTKSQLPKESACDSNVNAAINPKTNASQLTVETNDNVCGESAKKINDNNDRSFADNCDDKYDKFMTEGYKHINNNNRNENNADDDVMDREKDLGQSANTTITATIDTPAITKTTQRNSKLDASNEQTHIETQRKIASVSNSSTSNNDYNNSNITSRNGKDNNDISPNFLHDSTVTYNNGNIGQQLLLHIAESHSEEKLATLRTQQKLRHSQRRLRTKALLDSLPESLKMLARNETVNVALAFNSKSTSNSYEALLADSDELLQRMTINNPFYRFRKQSDSLKEMRALTRGKRRRLRKARSETDILGWLQWGNEHDKSKARERDKECYESGGVIQERFAQILLDNKGRAVVDRDKINYVRDYNETAVQLTDADGSVVVVLDNKLPNIVCTPKSLSSLEELLHEANAEEEQHATRGYLLEALTSESAYAHSTRETDSSTVITNPFSIFLDDDAQILAVSTRLRTASNASQQHQQQQRSLKKRQRSERSIRRLFEASGDMSSASKRVPTKQQASVTSARQHFLKGIPVSHFERQDFVNTSAALALHDSTKLSKVKSKLVFKNLSLRKLHKSASGLPASKIHHHVNTTDTISELSSLPQLKKLKISYPNRTQSIHSALDVSSSSRLSIGLVSPVGGAVSVGKHSYFERLQAKTRQGLQKLRDKCRNFKQNAGQQQYATSNRGFSTLAKDDSFRFIGDRARISSYESKCAALNAHGNRPHATIYKSYKSEIDLSKNLHYLDAYLEENFEQNLRSTREAAHSVGRVAAGRRQEKQNQLENFPKAEETRKSPQYARTQRGRAHRRSLSVAQKSLAADEQRTASVSKASNYENLGTLPIAKRGCSDSLSSSDYASVFSGPTLAVEPATPLSAMAVTDGDITPTPADDTSSSAGLRYEHPKMSQYFFNKLANENDDHDLLHTVKRHSSSEAATCFFNATSEDELDDEQDNFMHLAGGRDAALLVDYRRAANLDDSIRILVNEAEESDLQQDQQKHVASVAVTKQAPELTTTDWYQKRQQHEMGAANERNFLLACNENLAESNFYRSLNQHLQQQQQQKQRDGDLYTDVVDDSEEEGDSDTATATATFTTAVHGRRISGDGAGDGGDKSFHYESYLEHFHRAKNGEEARKANSIGYNDERVDVSDIGGLGDAENADHAAGIYITRSAFRRAARGRKAGGSAYELRHSALLLLNEHSVEDNERNKDSADMAMTSNRTAYYAHQFYGAGTDISGADSNGIQEARASGGDKMKMPAALLKPFTANSALKGRQRAMAADGLALTVAADEKQRSESFVGTATQLAIDNVSNLLTTLTTTEIPTHNLSALLSVKPTTIGGKNEFYYDDALQSAAAISATATKPPTMIEQQFDHTEDGRMTAHVYFQQHKQDQQRKQPATEYSAMFIESGKQDGAAREDAVLFGDASSRYRLDNMRRHFQQQQQQQKQHYRQKSTNSVSSSLSLSTSSSSNSSVSQPVVSNLQQQQQQHQQLLLPAAKEHVKYMKIQQKQLATGATSTPYHTRRSSTASNASSSDNFDTFIALRNAQQTTNTVELASPAAATLTALQTDYLLSTQRTNSVNNSGINNSAQNAYQQRQLYNIHTHTHNAAAHQHYPTSPSSGGSSGTAPLISALNYYGTSGGSSSISDGTQHAAYASSTASASASASASSSSSSSSTNQRYALNANASAIASNNYALLAQMHYGNKVGSSAAAGVSSSGSAAIPSISSAYPSERKPFVLEYEC</sequence>
<feature type="compositionally biased region" description="Low complexity" evidence="1">
    <location>
        <begin position="76"/>
        <end position="105"/>
    </location>
</feature>
<feature type="region of interest" description="Disordered" evidence="1">
    <location>
        <begin position="571"/>
        <end position="594"/>
    </location>
</feature>
<feature type="region of interest" description="Disordered" evidence="1">
    <location>
        <begin position="205"/>
        <end position="275"/>
    </location>
</feature>
<dbReference type="Proteomes" id="UP000606786">
    <property type="component" value="Unassembled WGS sequence"/>
</dbReference>
<feature type="region of interest" description="Disordered" evidence="1">
    <location>
        <begin position="863"/>
        <end position="926"/>
    </location>
</feature>
<feature type="region of interest" description="Disordered" evidence="1">
    <location>
        <begin position="1530"/>
        <end position="1575"/>
    </location>
</feature>
<feature type="compositionally biased region" description="Low complexity" evidence="1">
    <location>
        <begin position="1546"/>
        <end position="1575"/>
    </location>
</feature>
<feature type="compositionally biased region" description="Low complexity" evidence="1">
    <location>
        <begin position="206"/>
        <end position="223"/>
    </location>
</feature>
<evidence type="ECO:0000313" key="2">
    <source>
        <dbReference type="EMBL" id="CAD6996168.1"/>
    </source>
</evidence>
<name>A0A811UCX1_CERCA</name>